<accession>A0A8X8D333</accession>
<dbReference type="OrthoDB" id="8062037at2759"/>
<evidence type="ECO:0000313" key="9">
    <source>
        <dbReference type="Proteomes" id="UP000886885"/>
    </source>
</evidence>
<keyword evidence="4" id="KW-0862">Zinc</keyword>
<comment type="subcellular location">
    <subcellularLocation>
        <location evidence="1">Membrane</location>
    </subcellularLocation>
</comment>
<dbReference type="InterPro" id="IPR001841">
    <property type="entry name" value="Znf_RING"/>
</dbReference>
<dbReference type="EMBL" id="JAAWWB010000003">
    <property type="protein sequence ID" value="KAG6785631.1"/>
    <property type="molecule type" value="Genomic_DNA"/>
</dbReference>
<organism evidence="8 9">
    <name type="scientific">Populus tomentosa</name>
    <name type="common">Chinese white poplar</name>
    <dbReference type="NCBI Taxonomy" id="118781"/>
    <lineage>
        <taxon>Eukaryota</taxon>
        <taxon>Viridiplantae</taxon>
        <taxon>Streptophyta</taxon>
        <taxon>Embryophyta</taxon>
        <taxon>Tracheophyta</taxon>
        <taxon>Spermatophyta</taxon>
        <taxon>Magnoliopsida</taxon>
        <taxon>eudicotyledons</taxon>
        <taxon>Gunneridae</taxon>
        <taxon>Pentapetalae</taxon>
        <taxon>rosids</taxon>
        <taxon>fabids</taxon>
        <taxon>Malpighiales</taxon>
        <taxon>Salicaceae</taxon>
        <taxon>Saliceae</taxon>
        <taxon>Populus</taxon>
    </lineage>
</organism>
<dbReference type="Proteomes" id="UP000886885">
    <property type="component" value="Chromosome 2A"/>
</dbReference>
<dbReference type="PROSITE" id="PS50089">
    <property type="entry name" value="ZF_RING_2"/>
    <property type="match status" value="1"/>
</dbReference>
<keyword evidence="3 6" id="KW-0863">Zinc-finger</keyword>
<evidence type="ECO:0000256" key="3">
    <source>
        <dbReference type="ARBA" id="ARBA00022771"/>
    </source>
</evidence>
<dbReference type="PANTHER" id="PTHR46151">
    <property type="entry name" value="NEP1-INTERACTING PROTEIN-LIKE 2"/>
    <property type="match status" value="1"/>
</dbReference>
<keyword evidence="5" id="KW-0472">Membrane</keyword>
<evidence type="ECO:0000256" key="2">
    <source>
        <dbReference type="ARBA" id="ARBA00022723"/>
    </source>
</evidence>
<dbReference type="PROSITE" id="PS51257">
    <property type="entry name" value="PROKAR_LIPOPROTEIN"/>
    <property type="match status" value="1"/>
</dbReference>
<evidence type="ECO:0000256" key="5">
    <source>
        <dbReference type="ARBA" id="ARBA00023136"/>
    </source>
</evidence>
<dbReference type="GO" id="GO:0016020">
    <property type="term" value="C:membrane"/>
    <property type="evidence" value="ECO:0007669"/>
    <property type="project" value="UniProtKB-SubCell"/>
</dbReference>
<evidence type="ECO:0000313" key="8">
    <source>
        <dbReference type="EMBL" id="KAG6785631.1"/>
    </source>
</evidence>
<sequence length="203" mass="22319">MKIPCKRPSSCAAAASAFWVSATVSAIACKLFCAILTFEFALVGTTLGAYCGARVGLNSMSSLLHGAIMGCILSIEVFRKSFVLWDSDDWAIGFFIHFVETDSIILNERTERLSSHSTVCRNGKSMLKIQNKRFTGKNIVDTLWNGPTCSICLQDFQKGEMVGSLPPCRHIFHPSCISQGFIGHCSCLLCRKTPFMLEKVDCT</sequence>
<feature type="domain" description="RING-type" evidence="7">
    <location>
        <begin position="149"/>
        <end position="191"/>
    </location>
</feature>
<proteinExistence type="predicted"/>
<dbReference type="AlphaFoldDB" id="A0A8X8D333"/>
<gene>
    <name evidence="8" type="ORF">POTOM_007204</name>
</gene>
<dbReference type="Pfam" id="PF17123">
    <property type="entry name" value="zf-RING_11"/>
    <property type="match status" value="1"/>
</dbReference>
<evidence type="ECO:0000259" key="7">
    <source>
        <dbReference type="PROSITE" id="PS50089"/>
    </source>
</evidence>
<evidence type="ECO:0000256" key="4">
    <source>
        <dbReference type="ARBA" id="ARBA00022833"/>
    </source>
</evidence>
<protein>
    <recommendedName>
        <fullName evidence="7">RING-type domain-containing protein</fullName>
    </recommendedName>
</protein>
<name>A0A8X8D333_POPTO</name>
<keyword evidence="9" id="KW-1185">Reference proteome</keyword>
<dbReference type="PANTHER" id="PTHR46151:SF19">
    <property type="entry name" value="NEP1-INTERACTING PROTEIN 1-LIKE ISOFORM X1"/>
    <property type="match status" value="1"/>
</dbReference>
<evidence type="ECO:0000256" key="6">
    <source>
        <dbReference type="PROSITE-ProRule" id="PRU00175"/>
    </source>
</evidence>
<dbReference type="GO" id="GO:0008270">
    <property type="term" value="F:zinc ion binding"/>
    <property type="evidence" value="ECO:0007669"/>
    <property type="project" value="UniProtKB-KW"/>
</dbReference>
<evidence type="ECO:0000256" key="1">
    <source>
        <dbReference type="ARBA" id="ARBA00004370"/>
    </source>
</evidence>
<comment type="caution">
    <text evidence="8">The sequence shown here is derived from an EMBL/GenBank/DDBJ whole genome shotgun (WGS) entry which is preliminary data.</text>
</comment>
<keyword evidence="2" id="KW-0479">Metal-binding</keyword>
<reference evidence="8" key="1">
    <citation type="journal article" date="2020" name="bioRxiv">
        <title>Hybrid origin of Populus tomentosa Carr. identified through genome sequencing and phylogenomic analysis.</title>
        <authorList>
            <person name="An X."/>
            <person name="Gao K."/>
            <person name="Chen Z."/>
            <person name="Li J."/>
            <person name="Yang X."/>
            <person name="Yang X."/>
            <person name="Zhou J."/>
            <person name="Guo T."/>
            <person name="Zhao T."/>
            <person name="Huang S."/>
            <person name="Miao D."/>
            <person name="Khan W.U."/>
            <person name="Rao P."/>
            <person name="Ye M."/>
            <person name="Lei B."/>
            <person name="Liao W."/>
            <person name="Wang J."/>
            <person name="Ji L."/>
            <person name="Li Y."/>
            <person name="Guo B."/>
            <person name="Mustafa N.S."/>
            <person name="Li S."/>
            <person name="Yun Q."/>
            <person name="Keller S.R."/>
            <person name="Mao J."/>
            <person name="Zhang R."/>
            <person name="Strauss S.H."/>
        </authorList>
    </citation>
    <scope>NUCLEOTIDE SEQUENCE</scope>
    <source>
        <strain evidence="8">GM15</strain>
        <tissue evidence="8">Leaf</tissue>
    </source>
</reference>